<dbReference type="Proteomes" id="UP000230750">
    <property type="component" value="Unassembled WGS sequence"/>
</dbReference>
<accession>A0A2G8KU30</accession>
<feature type="region of interest" description="Disordered" evidence="1">
    <location>
        <begin position="1"/>
        <end position="37"/>
    </location>
</feature>
<evidence type="ECO:0000313" key="2">
    <source>
        <dbReference type="EMBL" id="PIK51465.1"/>
    </source>
</evidence>
<proteinExistence type="predicted"/>
<gene>
    <name evidence="2" type="ORF">BSL78_11639</name>
</gene>
<dbReference type="AlphaFoldDB" id="A0A2G8KU30"/>
<protein>
    <submittedName>
        <fullName evidence="2">Uncharacterized protein</fullName>
    </submittedName>
</protein>
<evidence type="ECO:0000313" key="3">
    <source>
        <dbReference type="Proteomes" id="UP000230750"/>
    </source>
</evidence>
<evidence type="ECO:0000256" key="1">
    <source>
        <dbReference type="SAM" id="MobiDB-lite"/>
    </source>
</evidence>
<name>A0A2G8KU30_STIJA</name>
<sequence>MTPAPSSFGSVAIPPQETNEVTDTAGIDGTSDPSSLNRLKLLNKSQRKTVKTILAPSSGAAAVRWRSLNVDTSSDLDGGTVQPAPKRLDRRVYSAKYYSKALPLKGNAQSQSREKNYNFTF</sequence>
<organism evidence="2 3">
    <name type="scientific">Stichopus japonicus</name>
    <name type="common">Sea cucumber</name>
    <dbReference type="NCBI Taxonomy" id="307972"/>
    <lineage>
        <taxon>Eukaryota</taxon>
        <taxon>Metazoa</taxon>
        <taxon>Echinodermata</taxon>
        <taxon>Eleutherozoa</taxon>
        <taxon>Echinozoa</taxon>
        <taxon>Holothuroidea</taxon>
        <taxon>Aspidochirotacea</taxon>
        <taxon>Aspidochirotida</taxon>
        <taxon>Stichopodidae</taxon>
        <taxon>Apostichopus</taxon>
    </lineage>
</organism>
<reference evidence="2 3" key="1">
    <citation type="journal article" date="2017" name="PLoS Biol.">
        <title>The sea cucumber genome provides insights into morphological evolution and visceral regeneration.</title>
        <authorList>
            <person name="Zhang X."/>
            <person name="Sun L."/>
            <person name="Yuan J."/>
            <person name="Sun Y."/>
            <person name="Gao Y."/>
            <person name="Zhang L."/>
            <person name="Li S."/>
            <person name="Dai H."/>
            <person name="Hamel J.F."/>
            <person name="Liu C."/>
            <person name="Yu Y."/>
            <person name="Liu S."/>
            <person name="Lin W."/>
            <person name="Guo K."/>
            <person name="Jin S."/>
            <person name="Xu P."/>
            <person name="Storey K.B."/>
            <person name="Huan P."/>
            <person name="Zhang T."/>
            <person name="Zhou Y."/>
            <person name="Zhang J."/>
            <person name="Lin C."/>
            <person name="Li X."/>
            <person name="Xing L."/>
            <person name="Huo D."/>
            <person name="Sun M."/>
            <person name="Wang L."/>
            <person name="Mercier A."/>
            <person name="Li F."/>
            <person name="Yang H."/>
            <person name="Xiang J."/>
        </authorList>
    </citation>
    <scope>NUCLEOTIDE SEQUENCE [LARGE SCALE GENOMIC DNA]</scope>
    <source>
        <strain evidence="2">Shaxun</strain>
        <tissue evidence="2">Muscle</tissue>
    </source>
</reference>
<keyword evidence="3" id="KW-1185">Reference proteome</keyword>
<comment type="caution">
    <text evidence="2">The sequence shown here is derived from an EMBL/GenBank/DDBJ whole genome shotgun (WGS) entry which is preliminary data.</text>
</comment>
<dbReference type="EMBL" id="MRZV01000371">
    <property type="protein sequence ID" value="PIK51465.1"/>
    <property type="molecule type" value="Genomic_DNA"/>
</dbReference>